<evidence type="ECO:0000256" key="16">
    <source>
        <dbReference type="PROSITE-ProRule" id="PRU00552"/>
    </source>
</evidence>
<dbReference type="PROSITE" id="PS51192">
    <property type="entry name" value="HELICASE_ATP_BIND_1"/>
    <property type="match status" value="1"/>
</dbReference>
<evidence type="ECO:0000256" key="2">
    <source>
        <dbReference type="ARBA" id="ARBA00012552"/>
    </source>
</evidence>
<dbReference type="InterPro" id="IPR014014">
    <property type="entry name" value="RNA_helicase_DEAD_Q_motif"/>
</dbReference>
<evidence type="ECO:0000256" key="6">
    <source>
        <dbReference type="ARBA" id="ARBA00022806"/>
    </source>
</evidence>
<dbReference type="GO" id="GO:0016787">
    <property type="term" value="F:hydrolase activity"/>
    <property type="evidence" value="ECO:0007669"/>
    <property type="project" value="UniProtKB-KW"/>
</dbReference>
<dbReference type="Proteomes" id="UP000054721">
    <property type="component" value="Unassembled WGS sequence"/>
</dbReference>
<evidence type="ECO:0000313" key="21">
    <source>
        <dbReference type="EMBL" id="KRZ56198.1"/>
    </source>
</evidence>
<proteinExistence type="inferred from homology"/>
<dbReference type="InterPro" id="IPR000629">
    <property type="entry name" value="RNA-helicase_DEAD-box_CS"/>
</dbReference>
<comment type="subcellular location">
    <subcellularLocation>
        <location evidence="1">Nucleus</location>
    </subcellularLocation>
</comment>
<dbReference type="Pfam" id="PF25430">
    <property type="entry name" value="DDX23"/>
    <property type="match status" value="1"/>
</dbReference>
<dbReference type="PANTHER" id="PTHR47958">
    <property type="entry name" value="ATP-DEPENDENT RNA HELICASE DBP3"/>
    <property type="match status" value="1"/>
</dbReference>
<dbReference type="Pfam" id="PF00271">
    <property type="entry name" value="Helicase_C"/>
    <property type="match status" value="1"/>
</dbReference>
<evidence type="ECO:0000256" key="11">
    <source>
        <dbReference type="ARBA" id="ARBA00047984"/>
    </source>
</evidence>
<dbReference type="PROSITE" id="PS51194">
    <property type="entry name" value="HELICASE_CTER"/>
    <property type="match status" value="1"/>
</dbReference>
<feature type="short sequence motif" description="Q motif" evidence="16">
    <location>
        <begin position="570"/>
        <end position="598"/>
    </location>
</feature>
<evidence type="ECO:0000256" key="9">
    <source>
        <dbReference type="ARBA" id="ARBA00023242"/>
    </source>
</evidence>
<dbReference type="GO" id="GO:0003724">
    <property type="term" value="F:RNA helicase activity"/>
    <property type="evidence" value="ECO:0007669"/>
    <property type="project" value="UniProtKB-EC"/>
</dbReference>
<comment type="subunit">
    <text evidence="13">The phosphorylated form (by SRPK2) is a component of the U4/U6-U5 tri-snRNP complex composed of the U4, U6 and U5 snRNAs and at least PRPF3, PRPF4, PRPF6, PRPF8, PRPF31, SNRNP200, TXNL4A, WDR57, SNRNP40, DDX23, CD2BP2, PPIH, SNU13, EFTUD2, SART1 and USP39. Identified in the spliceosome C complex. Interacts with ERBB4. Interacts with ERCC6.</text>
</comment>
<evidence type="ECO:0000256" key="5">
    <source>
        <dbReference type="ARBA" id="ARBA00022801"/>
    </source>
</evidence>
<evidence type="ECO:0000259" key="20">
    <source>
        <dbReference type="PROSITE" id="PS51195"/>
    </source>
</evidence>
<evidence type="ECO:0000256" key="3">
    <source>
        <dbReference type="ARBA" id="ARBA00022664"/>
    </source>
</evidence>
<dbReference type="FunFam" id="3.40.50.300:FF:000322">
    <property type="entry name" value="probable ATP-dependent RNA helicase DDX23"/>
    <property type="match status" value="1"/>
</dbReference>
<feature type="domain" description="Helicase ATP-binding" evidence="18">
    <location>
        <begin position="601"/>
        <end position="805"/>
    </location>
</feature>
<dbReference type="PROSITE" id="PS51195">
    <property type="entry name" value="Q_MOTIF"/>
    <property type="match status" value="1"/>
</dbReference>
<dbReference type="GO" id="GO:0003676">
    <property type="term" value="F:nucleic acid binding"/>
    <property type="evidence" value="ECO:0007669"/>
    <property type="project" value="InterPro"/>
</dbReference>
<keyword evidence="22" id="KW-1185">Reference proteome</keyword>
<dbReference type="PROSITE" id="PS00039">
    <property type="entry name" value="DEAD_ATP_HELICASE"/>
    <property type="match status" value="1"/>
</dbReference>
<evidence type="ECO:0000256" key="10">
    <source>
        <dbReference type="ARBA" id="ARBA00037954"/>
    </source>
</evidence>
<evidence type="ECO:0000256" key="8">
    <source>
        <dbReference type="ARBA" id="ARBA00023187"/>
    </source>
</evidence>
<accession>A0A0V1L9T9</accession>
<keyword evidence="7" id="KW-0067">ATP-binding</keyword>
<feature type="region of interest" description="Disordered" evidence="17">
    <location>
        <begin position="506"/>
        <end position="529"/>
    </location>
</feature>
<dbReference type="OrthoDB" id="196131at2759"/>
<dbReference type="InterPro" id="IPR014001">
    <property type="entry name" value="Helicase_ATP-bd"/>
</dbReference>
<evidence type="ECO:0000256" key="1">
    <source>
        <dbReference type="ARBA" id="ARBA00004123"/>
    </source>
</evidence>
<feature type="region of interest" description="Disordered" evidence="17">
    <location>
        <begin position="86"/>
        <end position="136"/>
    </location>
</feature>
<feature type="region of interest" description="Disordered" evidence="17">
    <location>
        <begin position="152"/>
        <end position="329"/>
    </location>
</feature>
<keyword evidence="8" id="KW-0508">mRNA splicing</keyword>
<evidence type="ECO:0000313" key="22">
    <source>
        <dbReference type="Proteomes" id="UP000054721"/>
    </source>
</evidence>
<feature type="compositionally biased region" description="Polar residues" evidence="17">
    <location>
        <begin position="110"/>
        <end position="121"/>
    </location>
</feature>
<feature type="domain" description="Helicase C-terminal" evidence="19">
    <location>
        <begin position="832"/>
        <end position="977"/>
    </location>
</feature>
<evidence type="ECO:0000256" key="15">
    <source>
        <dbReference type="ARBA" id="ARBA00075448"/>
    </source>
</evidence>
<comment type="caution">
    <text evidence="21">The sequence shown here is derived from an EMBL/GenBank/DDBJ whole genome shotgun (WGS) entry which is preliminary data.</text>
</comment>
<dbReference type="STRING" id="6335.A0A0V1L9T9"/>
<dbReference type="CDD" id="cd18787">
    <property type="entry name" value="SF2_C_DEAD"/>
    <property type="match status" value="1"/>
</dbReference>
<sequence length="1075" mass="123307">MELASNTSAPSFLFCQKLIKDKMCASTMTQVGKEAWVAFTNVITAFLGKKKDHEHFPLKLHFLHSHLDFFPQNLCDITVGVSREKQNRMKRGGQRGGRLLPKGLDALMKSTPSSNMNSNSEICVEEQAEKVDEDSEIEEGLLEDSPVHLQDEEASENGGATNDTNSASNFEDSVANGDRVLKAKEDSDEDSRRGKRKDQKEKKRKLKIFPNTYTYESITNEKQHDNQYDREKSKKKQSSGSEKKTTKRQGESHDHNRRSKEKDKESSSRSRKRRRSNEKSDKNEKSKDNSKRLKESKKSSEEKKKSEPIPEDEKLETEEDAVKVKKEPLSLEELLAKKKAEEMAENKPVFQSRAQREAEALKRRQQQVEEMKKKAEELKKQRKGFLETARRAIDRDRYDRRDWRENEKRQRDKDLKRDVDRDREVIAIKERYLGLAMKKRKRSRRLHERKFVFDWDANEDTSNDYNPLYKEKHEVQFFGRGHVAGIDLKTQKKNQSQFYGDLLKKRRSEAEKQQDEKNQKRLSAKEAKQKWDDRHWTQKSLEEMTDRDWRIFREDYNISIKGGNVPKPIRSWLEAGFPTEILDVIMKIGYTEPTPIQRQAIPIGLQNRDVIGVAETGSGKTAAFLIPLLVWLMSLPKIEREEDVDQGPYAVIMAPTRELAQQIEEEANKFGGPLGVRTVSVIGGLSREEQGFKLRMGCEIVIATPGRLVDVLENRYLVLNQCTYVILDEADKMLDMGFEPYVQNILSYMPVTNLKPDTEEAEDEKALLSNFYSKKKFRQTVMFTATMSSAVERLARNYLRRPAVVYIGAIGKPTERVEQIVYMVSESEKRKKLVQILEKGIEPPIIIFVNQKKGADLLARGLEKLGFNPCALHGGKGQDARDYALASLKDGSKDILVATDVAGRGIDIKDVSLVLNYDMAKSIEDYTHRIGRTGRAGKSGKAITFLTKEDNQVFYDLKQLLLESPVSSCPAELANHPDAQKKPGQFVVKKRKDEVVFQTSSANNQVRFGVGIYKKKKDEDDSFHIHNIEKYADQRSAEVRFDDCGLRRLLLRDCLTSLVVFVVACQSANSSSFEL</sequence>
<dbReference type="GO" id="GO:0005634">
    <property type="term" value="C:nucleus"/>
    <property type="evidence" value="ECO:0007669"/>
    <property type="project" value="UniProtKB-SubCell"/>
</dbReference>
<dbReference type="SMART" id="SM00487">
    <property type="entry name" value="DEXDc"/>
    <property type="match status" value="1"/>
</dbReference>
<protein>
    <recommendedName>
        <fullName evidence="14">Probable ATP-dependent RNA helicase DDX23</fullName>
        <ecNumber evidence="2">3.6.4.13</ecNumber>
    </recommendedName>
    <alternativeName>
        <fullName evidence="15">DEAD box protein 23</fullName>
    </alternativeName>
</protein>
<feature type="domain" description="DEAD-box RNA helicase Q" evidence="20">
    <location>
        <begin position="570"/>
        <end position="598"/>
    </location>
</feature>
<keyword evidence="6 21" id="KW-0347">Helicase</keyword>
<evidence type="ECO:0000256" key="7">
    <source>
        <dbReference type="ARBA" id="ARBA00022840"/>
    </source>
</evidence>
<gene>
    <name evidence="21" type="primary">DDX23</name>
    <name evidence="21" type="ORF">T02_8235</name>
</gene>
<organism evidence="21 22">
    <name type="scientific">Trichinella nativa</name>
    <dbReference type="NCBI Taxonomy" id="6335"/>
    <lineage>
        <taxon>Eukaryota</taxon>
        <taxon>Metazoa</taxon>
        <taxon>Ecdysozoa</taxon>
        <taxon>Nematoda</taxon>
        <taxon>Enoplea</taxon>
        <taxon>Dorylaimia</taxon>
        <taxon>Trichinellida</taxon>
        <taxon>Trichinellidae</taxon>
        <taxon>Trichinella</taxon>
    </lineage>
</organism>
<evidence type="ECO:0000256" key="14">
    <source>
        <dbReference type="ARBA" id="ARBA00072905"/>
    </source>
</evidence>
<evidence type="ECO:0000256" key="4">
    <source>
        <dbReference type="ARBA" id="ARBA00022741"/>
    </source>
</evidence>
<dbReference type="GO" id="GO:0043186">
    <property type="term" value="C:P granule"/>
    <property type="evidence" value="ECO:0007669"/>
    <property type="project" value="UniProtKB-ARBA"/>
</dbReference>
<dbReference type="AlphaFoldDB" id="A0A0V1L9T9"/>
<dbReference type="EMBL" id="JYDW01000099">
    <property type="protein sequence ID" value="KRZ56198.1"/>
    <property type="molecule type" value="Genomic_DNA"/>
</dbReference>
<feature type="compositionally biased region" description="Basic and acidic residues" evidence="17">
    <location>
        <begin position="219"/>
        <end position="232"/>
    </location>
</feature>
<dbReference type="CDD" id="cd17945">
    <property type="entry name" value="DEADc_DDX23"/>
    <property type="match status" value="1"/>
</dbReference>
<keyword evidence="9" id="KW-0539">Nucleus</keyword>
<evidence type="ECO:0000259" key="18">
    <source>
        <dbReference type="PROSITE" id="PS51192"/>
    </source>
</evidence>
<keyword evidence="4" id="KW-0547">Nucleotide-binding</keyword>
<evidence type="ECO:0000256" key="17">
    <source>
        <dbReference type="SAM" id="MobiDB-lite"/>
    </source>
</evidence>
<dbReference type="EC" id="3.6.4.13" evidence="2"/>
<evidence type="ECO:0000256" key="13">
    <source>
        <dbReference type="ARBA" id="ARBA00062365"/>
    </source>
</evidence>
<dbReference type="Gene3D" id="3.40.50.300">
    <property type="entry name" value="P-loop containing nucleotide triphosphate hydrolases"/>
    <property type="match status" value="2"/>
</dbReference>
<dbReference type="SMART" id="SM00490">
    <property type="entry name" value="HELICc"/>
    <property type="match status" value="1"/>
</dbReference>
<keyword evidence="3" id="KW-0507">mRNA processing</keyword>
<keyword evidence="5" id="KW-0378">Hydrolase</keyword>
<comment type="function">
    <text evidence="12">Involved in pre-mRNA splicing and its phosphorylated form (by SRPK2) is required for spliceosomal B complex formation. Independently of its spliceosome formation function, required for the suppression of incorrect R-loops formed during transcription; R-loops are composed of a DNA:RNA hybrid and the associated non-template single-stranded DNA.</text>
</comment>
<feature type="compositionally biased region" description="Basic and acidic residues" evidence="17">
    <location>
        <begin position="508"/>
        <end position="529"/>
    </location>
</feature>
<feature type="compositionally biased region" description="Basic and acidic residues" evidence="17">
    <location>
        <begin position="354"/>
        <end position="378"/>
    </location>
</feature>
<comment type="similarity">
    <text evidence="10">Belongs to the DEAD box helicase family. DDX23/PRP28 subfamily.</text>
</comment>
<feature type="compositionally biased region" description="Polar residues" evidence="17">
    <location>
        <begin position="158"/>
        <end position="171"/>
    </location>
</feature>
<dbReference type="GO" id="GO:0000398">
    <property type="term" value="P:mRNA splicing, via spliceosome"/>
    <property type="evidence" value="ECO:0007669"/>
    <property type="project" value="UniProtKB-ARBA"/>
</dbReference>
<dbReference type="InterPro" id="IPR027417">
    <property type="entry name" value="P-loop_NTPase"/>
</dbReference>
<feature type="compositionally biased region" description="Basic residues" evidence="17">
    <location>
        <begin position="193"/>
        <end position="207"/>
    </location>
</feature>
<feature type="compositionally biased region" description="Basic and acidic residues" evidence="17">
    <location>
        <begin position="277"/>
        <end position="312"/>
    </location>
</feature>
<dbReference type="InterPro" id="IPR011545">
    <property type="entry name" value="DEAD/DEAH_box_helicase_dom"/>
</dbReference>
<dbReference type="SUPFAM" id="SSF52540">
    <property type="entry name" value="P-loop containing nucleoside triphosphate hydrolases"/>
    <property type="match status" value="2"/>
</dbReference>
<comment type="catalytic activity">
    <reaction evidence="11">
        <text>ATP + H2O = ADP + phosphate + H(+)</text>
        <dbReference type="Rhea" id="RHEA:13065"/>
        <dbReference type="ChEBI" id="CHEBI:15377"/>
        <dbReference type="ChEBI" id="CHEBI:15378"/>
        <dbReference type="ChEBI" id="CHEBI:30616"/>
        <dbReference type="ChEBI" id="CHEBI:43474"/>
        <dbReference type="ChEBI" id="CHEBI:456216"/>
        <dbReference type="EC" id="3.6.4.13"/>
    </reaction>
</comment>
<evidence type="ECO:0000256" key="12">
    <source>
        <dbReference type="ARBA" id="ARBA00055288"/>
    </source>
</evidence>
<dbReference type="InterPro" id="IPR001650">
    <property type="entry name" value="Helicase_C-like"/>
</dbReference>
<evidence type="ECO:0000259" key="19">
    <source>
        <dbReference type="PROSITE" id="PS51194"/>
    </source>
</evidence>
<feature type="compositionally biased region" description="Basic and acidic residues" evidence="17">
    <location>
        <begin position="241"/>
        <end position="268"/>
    </location>
</feature>
<feature type="compositionally biased region" description="Basic and acidic residues" evidence="17">
    <location>
        <begin position="320"/>
        <end position="329"/>
    </location>
</feature>
<dbReference type="InterPro" id="IPR057479">
    <property type="entry name" value="PRP28/DDX23-like_helical"/>
</dbReference>
<name>A0A0V1L9T9_9BILA</name>
<reference evidence="21 22" key="1">
    <citation type="submission" date="2015-05" db="EMBL/GenBank/DDBJ databases">
        <title>Evolution of Trichinella species and genotypes.</title>
        <authorList>
            <person name="Korhonen P.K."/>
            <person name="Edoardo P."/>
            <person name="Giuseppe L.R."/>
            <person name="Gasser R.B."/>
        </authorList>
    </citation>
    <scope>NUCLEOTIDE SEQUENCE [LARGE SCALE GENOMIC DNA]</scope>
    <source>
        <strain evidence="21">ISS10</strain>
    </source>
</reference>
<dbReference type="Pfam" id="PF00270">
    <property type="entry name" value="DEAD"/>
    <property type="match status" value="1"/>
</dbReference>
<dbReference type="GO" id="GO:0005524">
    <property type="term" value="F:ATP binding"/>
    <property type="evidence" value="ECO:0007669"/>
    <property type="project" value="UniProtKB-KW"/>
</dbReference>
<feature type="compositionally biased region" description="Acidic residues" evidence="17">
    <location>
        <begin position="123"/>
        <end position="136"/>
    </location>
</feature>
<dbReference type="FunFam" id="3.40.50.300:FF:000520">
    <property type="entry name" value="probable ATP-dependent RNA helicase DDX23"/>
    <property type="match status" value="1"/>
</dbReference>
<feature type="region of interest" description="Disordered" evidence="17">
    <location>
        <begin position="341"/>
        <end position="378"/>
    </location>
</feature>